<feature type="region of interest" description="Disordered" evidence="1">
    <location>
        <begin position="67"/>
        <end position="90"/>
    </location>
</feature>
<evidence type="ECO:0000256" key="1">
    <source>
        <dbReference type="SAM" id="MobiDB-lite"/>
    </source>
</evidence>
<feature type="compositionally biased region" description="Low complexity" evidence="1">
    <location>
        <begin position="25"/>
        <end position="34"/>
    </location>
</feature>
<sequence length="118" mass="13153">MFAEPRRGRRRAVPAADEPPPALLPPLLSAAPHARAGRQRRGTHPIMKAYFPQHGGRTLLNNVFKPNGAQSSLNKSSACGGRRAGARRGRRARPLPLGWCEFEFHRQLVRSEKSQRNN</sequence>
<accession>A0A4C1YXY6</accession>
<keyword evidence="3" id="KW-1185">Reference proteome</keyword>
<reference evidence="2 3" key="1">
    <citation type="journal article" date="2019" name="Commun. Biol.">
        <title>The bagworm genome reveals a unique fibroin gene that provides high tensile strength.</title>
        <authorList>
            <person name="Kono N."/>
            <person name="Nakamura H."/>
            <person name="Ohtoshi R."/>
            <person name="Tomita M."/>
            <person name="Numata K."/>
            <person name="Arakawa K."/>
        </authorList>
    </citation>
    <scope>NUCLEOTIDE SEQUENCE [LARGE SCALE GENOMIC DNA]</scope>
</reference>
<evidence type="ECO:0000313" key="3">
    <source>
        <dbReference type="Proteomes" id="UP000299102"/>
    </source>
</evidence>
<protein>
    <submittedName>
        <fullName evidence="2">Uncharacterized protein</fullName>
    </submittedName>
</protein>
<organism evidence="2 3">
    <name type="scientific">Eumeta variegata</name>
    <name type="common">Bagworm moth</name>
    <name type="synonym">Eumeta japonica</name>
    <dbReference type="NCBI Taxonomy" id="151549"/>
    <lineage>
        <taxon>Eukaryota</taxon>
        <taxon>Metazoa</taxon>
        <taxon>Ecdysozoa</taxon>
        <taxon>Arthropoda</taxon>
        <taxon>Hexapoda</taxon>
        <taxon>Insecta</taxon>
        <taxon>Pterygota</taxon>
        <taxon>Neoptera</taxon>
        <taxon>Endopterygota</taxon>
        <taxon>Lepidoptera</taxon>
        <taxon>Glossata</taxon>
        <taxon>Ditrysia</taxon>
        <taxon>Tineoidea</taxon>
        <taxon>Psychidae</taxon>
        <taxon>Oiketicinae</taxon>
        <taxon>Eumeta</taxon>
    </lineage>
</organism>
<dbReference type="Proteomes" id="UP000299102">
    <property type="component" value="Unassembled WGS sequence"/>
</dbReference>
<gene>
    <name evidence="2" type="ORF">EVAR_53071_1</name>
</gene>
<comment type="caution">
    <text evidence="2">The sequence shown here is derived from an EMBL/GenBank/DDBJ whole genome shotgun (WGS) entry which is preliminary data.</text>
</comment>
<name>A0A4C1YXY6_EUMVA</name>
<proteinExistence type="predicted"/>
<dbReference type="EMBL" id="BGZK01001404">
    <property type="protein sequence ID" value="GBP79205.1"/>
    <property type="molecule type" value="Genomic_DNA"/>
</dbReference>
<feature type="compositionally biased region" description="Polar residues" evidence="1">
    <location>
        <begin position="68"/>
        <end position="77"/>
    </location>
</feature>
<dbReference type="AlphaFoldDB" id="A0A4C1YXY6"/>
<feature type="region of interest" description="Disordered" evidence="1">
    <location>
        <begin position="1"/>
        <end position="42"/>
    </location>
</feature>
<evidence type="ECO:0000313" key="2">
    <source>
        <dbReference type="EMBL" id="GBP79205.1"/>
    </source>
</evidence>